<evidence type="ECO:0000256" key="2">
    <source>
        <dbReference type="ARBA" id="ARBA00022630"/>
    </source>
</evidence>
<feature type="domain" description="FMN hydroxy acid dehydrogenase" evidence="8">
    <location>
        <begin position="1"/>
        <end position="363"/>
    </location>
</feature>
<feature type="binding site" evidence="7">
    <location>
        <position position="234"/>
    </location>
    <ligand>
        <name>FMN</name>
        <dbReference type="ChEBI" id="CHEBI:58210"/>
    </ligand>
</feature>
<dbReference type="SUPFAM" id="SSF51395">
    <property type="entry name" value="FMN-linked oxidoreductases"/>
    <property type="match status" value="1"/>
</dbReference>
<feature type="binding site" evidence="7">
    <location>
        <begin position="80"/>
        <end position="82"/>
    </location>
    <ligand>
        <name>FMN</name>
        <dbReference type="ChEBI" id="CHEBI:58210"/>
    </ligand>
</feature>
<dbReference type="PROSITE" id="PS51349">
    <property type="entry name" value="FMN_HYDROXY_ACID_DH_2"/>
    <property type="match status" value="1"/>
</dbReference>
<dbReference type="Pfam" id="PF01070">
    <property type="entry name" value="FMN_dh"/>
    <property type="match status" value="1"/>
</dbReference>
<dbReference type="GO" id="GO:0016491">
    <property type="term" value="F:oxidoreductase activity"/>
    <property type="evidence" value="ECO:0007669"/>
    <property type="project" value="UniProtKB-KW"/>
</dbReference>
<feature type="binding site" evidence="7">
    <location>
        <position position="27"/>
    </location>
    <ligand>
        <name>glyoxylate</name>
        <dbReference type="ChEBI" id="CHEBI:36655"/>
    </ligand>
</feature>
<evidence type="ECO:0000259" key="8">
    <source>
        <dbReference type="PROSITE" id="PS51349"/>
    </source>
</evidence>
<dbReference type="EMBL" id="CP051206">
    <property type="protein sequence ID" value="QJB44249.1"/>
    <property type="molecule type" value="Genomic_DNA"/>
</dbReference>
<keyword evidence="3 7" id="KW-0288">FMN</keyword>
<gene>
    <name evidence="9" type="ORF">HGD76_08665</name>
</gene>
<evidence type="ECO:0000256" key="1">
    <source>
        <dbReference type="ARBA" id="ARBA00001917"/>
    </source>
</evidence>
<dbReference type="Gene3D" id="3.20.20.70">
    <property type="entry name" value="Aldolase class I"/>
    <property type="match status" value="1"/>
</dbReference>
<evidence type="ECO:0000256" key="5">
    <source>
        <dbReference type="ARBA" id="ARBA00024042"/>
    </source>
</evidence>
<dbReference type="AlphaFoldDB" id="A0A6H2BZU7"/>
<reference evidence="9 10" key="2">
    <citation type="submission" date="2020-04" db="EMBL/GenBank/DDBJ databases">
        <authorList>
            <person name="Fomenkov A."/>
            <person name="Anton B.P."/>
            <person name="Roberts R.J."/>
        </authorList>
    </citation>
    <scope>NUCLEOTIDE SEQUENCE [LARGE SCALE GENOMIC DNA]</scope>
    <source>
        <strain evidence="9 10">CCAP 1403/13f</strain>
    </source>
</reference>
<dbReference type="Proteomes" id="UP000502433">
    <property type="component" value="Chromosome"/>
</dbReference>
<protein>
    <submittedName>
        <fullName evidence="9">Alpha-hydroxy-acid oxidizing protein</fullName>
    </submittedName>
</protein>
<dbReference type="InterPro" id="IPR037396">
    <property type="entry name" value="FMN_HAD"/>
</dbReference>
<dbReference type="InterPro" id="IPR000262">
    <property type="entry name" value="FMN-dep_DH"/>
</dbReference>
<feature type="binding site" evidence="7">
    <location>
        <position position="158"/>
    </location>
    <ligand>
        <name>FMN</name>
        <dbReference type="ChEBI" id="CHEBI:58210"/>
    </ligand>
</feature>
<feature type="active site" description="Proton acceptor" evidence="6">
    <location>
        <position position="258"/>
    </location>
</feature>
<feature type="binding site" evidence="7">
    <location>
        <position position="132"/>
    </location>
    <ligand>
        <name>glyoxylate</name>
        <dbReference type="ChEBI" id="CHEBI:36655"/>
    </ligand>
</feature>
<dbReference type="CDD" id="cd02809">
    <property type="entry name" value="alpha_hydroxyacid_oxid_FMN"/>
    <property type="match status" value="1"/>
</dbReference>
<dbReference type="InterPro" id="IPR013785">
    <property type="entry name" value="Aldolase_TIM"/>
</dbReference>
<dbReference type="FunFam" id="3.20.20.70:FF:000056">
    <property type="entry name" value="hydroxyacid oxidase 2"/>
    <property type="match status" value="1"/>
</dbReference>
<reference evidence="9 10" key="1">
    <citation type="submission" date="2020-04" db="EMBL/GenBank/DDBJ databases">
        <title>Genome-Wide Identification of 5-Methylcytosine Sites in Bacterial Genomes By High-Throughput Sequencing of MspJI Restriction Fragments.</title>
        <authorList>
            <person name="Wu V."/>
        </authorList>
    </citation>
    <scope>NUCLEOTIDE SEQUENCE [LARGE SCALE GENOMIC DNA]</scope>
    <source>
        <strain evidence="9 10">CCAP 1403/13f</strain>
    </source>
</reference>
<dbReference type="PANTHER" id="PTHR10578:SF107">
    <property type="entry name" value="2-HYDROXYACID OXIDASE 1"/>
    <property type="match status" value="1"/>
</dbReference>
<evidence type="ECO:0000256" key="4">
    <source>
        <dbReference type="ARBA" id="ARBA00023002"/>
    </source>
</evidence>
<comment type="cofactor">
    <cofactor evidence="1">
        <name>FMN</name>
        <dbReference type="ChEBI" id="CHEBI:58210"/>
    </cofactor>
</comment>
<dbReference type="GO" id="GO:0010181">
    <property type="term" value="F:FMN binding"/>
    <property type="evidence" value="ECO:0007669"/>
    <property type="project" value="InterPro"/>
</dbReference>
<evidence type="ECO:0000256" key="6">
    <source>
        <dbReference type="PIRSR" id="PIRSR000138-1"/>
    </source>
</evidence>
<evidence type="ECO:0000256" key="3">
    <source>
        <dbReference type="ARBA" id="ARBA00022643"/>
    </source>
</evidence>
<organism evidence="9 10">
    <name type="scientific">Dolichospermum flos-aquae CCAP 1403/13F</name>
    <dbReference type="NCBI Taxonomy" id="315271"/>
    <lineage>
        <taxon>Bacteria</taxon>
        <taxon>Bacillati</taxon>
        <taxon>Cyanobacteriota</taxon>
        <taxon>Cyanophyceae</taxon>
        <taxon>Nostocales</taxon>
        <taxon>Aphanizomenonaceae</taxon>
        <taxon>Dolichospermum</taxon>
    </lineage>
</organism>
<feature type="binding site" evidence="7">
    <location>
        <begin position="289"/>
        <end position="293"/>
    </location>
    <ligand>
        <name>FMN</name>
        <dbReference type="ChEBI" id="CHEBI:58210"/>
    </ligand>
</feature>
<sequence>MNSLSAINLFGYEQLAKEHLSQMAFDYYSSGAWDEVTLRDNLAAFTRVKLRPKMLVDVSKINLTTQVLGESLQLPLLIAPMAFQCLADPEGEIATALAAEIAGVGMVLSTLATKSLEEVATVAKGLQWFQLYIHKDQGLTQALVQRAYTAGYKAICLTVDAPILGKRERDQRNEFTLPPGLHPANLTNISGLDIPQAPGESGLLTYFAQQINPAVTWKDLEWLQSLSPLPLVVKGILRADDAVRAVEYGAQAIVVSNHGGRQLDGAIASLDALPDIIAAVDGKAEVLLDGGIRRGTDILKALAYGAKAVLIGRPVLWGLAVAGKIGVSHIISLLQDELNLAMALSGCASLGDIDSSLVNQLPKNF</sequence>
<dbReference type="PROSITE" id="PS00557">
    <property type="entry name" value="FMN_HYDROXY_ACID_DH_1"/>
    <property type="match status" value="1"/>
</dbReference>
<dbReference type="PIRSF" id="PIRSF000138">
    <property type="entry name" value="Al-hdrx_acd_dh"/>
    <property type="match status" value="1"/>
</dbReference>
<dbReference type="KEGG" id="dfs:HGD76_08665"/>
<evidence type="ECO:0000313" key="9">
    <source>
        <dbReference type="EMBL" id="QJB44249.1"/>
    </source>
</evidence>
<keyword evidence="4" id="KW-0560">Oxidoreductase</keyword>
<feature type="binding site" evidence="7">
    <location>
        <position position="109"/>
    </location>
    <ligand>
        <name>FMN</name>
        <dbReference type="ChEBI" id="CHEBI:58210"/>
    </ligand>
</feature>
<comment type="similarity">
    <text evidence="5">Belongs to the FMN-dependent alpha-hydroxy acid dehydrogenase family.</text>
</comment>
<feature type="binding site" evidence="7">
    <location>
        <position position="258"/>
    </location>
    <ligand>
        <name>FMN</name>
        <dbReference type="ChEBI" id="CHEBI:58210"/>
    </ligand>
</feature>
<feature type="binding site" evidence="7">
    <location>
        <position position="167"/>
    </location>
    <ligand>
        <name>glyoxylate</name>
        <dbReference type="ChEBI" id="CHEBI:36655"/>
    </ligand>
</feature>
<dbReference type="InterPro" id="IPR012133">
    <property type="entry name" value="Alpha-hydoxy_acid_DH_FMN"/>
</dbReference>
<proteinExistence type="inferred from homology"/>
<dbReference type="RefSeq" id="WP_148764097.1">
    <property type="nucleotide sequence ID" value="NZ_CP051206.1"/>
</dbReference>
<dbReference type="GO" id="GO:0005737">
    <property type="term" value="C:cytoplasm"/>
    <property type="evidence" value="ECO:0007669"/>
    <property type="project" value="UniProtKB-ARBA"/>
</dbReference>
<evidence type="ECO:0000256" key="7">
    <source>
        <dbReference type="PIRSR" id="PIRSR000138-2"/>
    </source>
</evidence>
<dbReference type="PANTHER" id="PTHR10578">
    <property type="entry name" value="S -2-HYDROXY-ACID OXIDASE-RELATED"/>
    <property type="match status" value="1"/>
</dbReference>
<keyword evidence="2 7" id="KW-0285">Flavoprotein</keyword>
<feature type="binding site" evidence="7">
    <location>
        <position position="256"/>
    </location>
    <ligand>
        <name>FMN</name>
        <dbReference type="ChEBI" id="CHEBI:58210"/>
    </ligand>
</feature>
<dbReference type="InterPro" id="IPR008259">
    <property type="entry name" value="FMN_hydac_DH_AS"/>
</dbReference>
<feature type="binding site" evidence="7">
    <location>
        <position position="261"/>
    </location>
    <ligand>
        <name>glyoxylate</name>
        <dbReference type="ChEBI" id="CHEBI:36655"/>
    </ligand>
</feature>
<feature type="binding site" evidence="7">
    <location>
        <begin position="312"/>
        <end position="313"/>
    </location>
    <ligand>
        <name>FMN</name>
        <dbReference type="ChEBI" id="CHEBI:58210"/>
    </ligand>
</feature>
<evidence type="ECO:0000313" key="10">
    <source>
        <dbReference type="Proteomes" id="UP000502433"/>
    </source>
</evidence>
<accession>A0A6H2BZU7</accession>
<name>A0A6H2BZU7_DOLFA</name>
<feature type="binding site" evidence="7">
    <location>
        <position position="130"/>
    </location>
    <ligand>
        <name>FMN</name>
        <dbReference type="ChEBI" id="CHEBI:58210"/>
    </ligand>
</feature>